<feature type="domain" description="CAAX prenyl protease 2/Lysostaphin resistance protein A-like" evidence="2">
    <location>
        <begin position="151"/>
        <end position="242"/>
    </location>
</feature>
<sequence>MLDFINHILLLFISVLIVLIGFYHYAKGIIFDFAPVLAQRTSLVSTYPLSQVTGLVELVMVAICHIIFCFTLLVVFKIDCSTIFQINFLDCLYGGLIGIGTIGLSILLCTIAMKIMEYCNVEKVPKTLDGWMAIANAGWIRHHNDTVKILPLYATLIVITMQVGSEEIIFRAVLFNAFMPYGILTAFIIATGLFIYMQTLHMPSKMSAMFPAIGATVMGVTHGLLYLHNPSIIPLVISHVTFFIFTVI</sequence>
<organism evidence="3 4">
    <name type="scientific">Legionella dresdenensis</name>
    <dbReference type="NCBI Taxonomy" id="450200"/>
    <lineage>
        <taxon>Bacteria</taxon>
        <taxon>Pseudomonadati</taxon>
        <taxon>Pseudomonadota</taxon>
        <taxon>Gammaproteobacteria</taxon>
        <taxon>Legionellales</taxon>
        <taxon>Legionellaceae</taxon>
        <taxon>Legionella</taxon>
    </lineage>
</organism>
<feature type="transmembrane region" description="Helical" evidence="1">
    <location>
        <begin position="168"/>
        <end position="196"/>
    </location>
</feature>
<feature type="transmembrane region" description="Helical" evidence="1">
    <location>
        <begin position="55"/>
        <end position="76"/>
    </location>
</feature>
<gene>
    <name evidence="3" type="ORF">ACFORL_08015</name>
</gene>
<dbReference type="EMBL" id="JBHSAB010000019">
    <property type="protein sequence ID" value="MFC3909017.1"/>
    <property type="molecule type" value="Genomic_DNA"/>
</dbReference>
<feature type="transmembrane region" description="Helical" evidence="1">
    <location>
        <begin position="88"/>
        <end position="113"/>
    </location>
</feature>
<dbReference type="GO" id="GO:0016787">
    <property type="term" value="F:hydrolase activity"/>
    <property type="evidence" value="ECO:0007669"/>
    <property type="project" value="UniProtKB-KW"/>
</dbReference>
<keyword evidence="1" id="KW-0472">Membrane</keyword>
<evidence type="ECO:0000259" key="2">
    <source>
        <dbReference type="Pfam" id="PF02517"/>
    </source>
</evidence>
<protein>
    <submittedName>
        <fullName evidence="3">CPBP family intramembrane glutamic endopeptidase</fullName>
        <ecNumber evidence="3">3.4.-.-</ecNumber>
    </submittedName>
</protein>
<name>A0ABV8CFP2_9GAMM</name>
<evidence type="ECO:0000313" key="3">
    <source>
        <dbReference type="EMBL" id="MFC3909017.1"/>
    </source>
</evidence>
<keyword evidence="1" id="KW-0812">Transmembrane</keyword>
<keyword evidence="1" id="KW-1133">Transmembrane helix</keyword>
<feature type="transmembrane region" description="Helical" evidence="1">
    <location>
        <begin position="7"/>
        <end position="26"/>
    </location>
</feature>
<dbReference type="InterPro" id="IPR003675">
    <property type="entry name" value="Rce1/LyrA-like_dom"/>
</dbReference>
<evidence type="ECO:0000313" key="4">
    <source>
        <dbReference type="Proteomes" id="UP001595758"/>
    </source>
</evidence>
<keyword evidence="3" id="KW-0378">Hydrolase</keyword>
<reference evidence="4" key="1">
    <citation type="journal article" date="2019" name="Int. J. Syst. Evol. Microbiol.">
        <title>The Global Catalogue of Microorganisms (GCM) 10K type strain sequencing project: providing services to taxonomists for standard genome sequencing and annotation.</title>
        <authorList>
            <consortium name="The Broad Institute Genomics Platform"/>
            <consortium name="The Broad Institute Genome Sequencing Center for Infectious Disease"/>
            <person name="Wu L."/>
            <person name="Ma J."/>
        </authorList>
    </citation>
    <scope>NUCLEOTIDE SEQUENCE [LARGE SCALE GENOMIC DNA]</scope>
    <source>
        <strain evidence="4">CCUG 59858</strain>
    </source>
</reference>
<comment type="caution">
    <text evidence="3">The sequence shown here is derived from an EMBL/GenBank/DDBJ whole genome shotgun (WGS) entry which is preliminary data.</text>
</comment>
<accession>A0ABV8CFP2</accession>
<dbReference type="Pfam" id="PF02517">
    <property type="entry name" value="Rce1-like"/>
    <property type="match status" value="1"/>
</dbReference>
<dbReference type="Proteomes" id="UP001595758">
    <property type="component" value="Unassembled WGS sequence"/>
</dbReference>
<dbReference type="EC" id="3.4.-.-" evidence="3"/>
<keyword evidence="4" id="KW-1185">Reference proteome</keyword>
<proteinExistence type="predicted"/>
<feature type="transmembrane region" description="Helical" evidence="1">
    <location>
        <begin position="231"/>
        <end position="247"/>
    </location>
</feature>
<evidence type="ECO:0000256" key="1">
    <source>
        <dbReference type="SAM" id="Phobius"/>
    </source>
</evidence>
<dbReference type="RefSeq" id="WP_382342845.1">
    <property type="nucleotide sequence ID" value="NZ_JBHSAB010000019.1"/>
</dbReference>